<keyword evidence="2" id="KW-1185">Reference proteome</keyword>
<accession>A0A235EJ52</accession>
<dbReference type="RefSeq" id="WP_094290510.1">
    <property type="nucleotide sequence ID" value="NZ_NOIG01000010.1"/>
</dbReference>
<dbReference type="OrthoDB" id="8592375at2"/>
<name>A0A235EJ52_9BURK</name>
<organism evidence="1 2">
    <name type="scientific">Acidovorax kalamii</name>
    <dbReference type="NCBI Taxonomy" id="2004485"/>
    <lineage>
        <taxon>Bacteria</taxon>
        <taxon>Pseudomonadati</taxon>
        <taxon>Pseudomonadota</taxon>
        <taxon>Betaproteobacteria</taxon>
        <taxon>Burkholderiales</taxon>
        <taxon>Comamonadaceae</taxon>
        <taxon>Acidovorax</taxon>
    </lineage>
</organism>
<evidence type="ECO:0000313" key="1">
    <source>
        <dbReference type="EMBL" id="OYD49086.1"/>
    </source>
</evidence>
<dbReference type="Proteomes" id="UP000215441">
    <property type="component" value="Unassembled WGS sequence"/>
</dbReference>
<evidence type="ECO:0000313" key="2">
    <source>
        <dbReference type="Proteomes" id="UP000215441"/>
    </source>
</evidence>
<gene>
    <name evidence="1" type="ORF">CBY09_15575</name>
</gene>
<proteinExistence type="predicted"/>
<protein>
    <submittedName>
        <fullName evidence="1">Uncharacterized protein</fullName>
    </submittedName>
</protein>
<dbReference type="AlphaFoldDB" id="A0A235EJ52"/>
<dbReference type="EMBL" id="NOIG01000010">
    <property type="protein sequence ID" value="OYD49086.1"/>
    <property type="molecule type" value="Genomic_DNA"/>
</dbReference>
<reference evidence="1 2" key="1">
    <citation type="submission" date="2017-07" db="EMBL/GenBank/DDBJ databases">
        <title>Acidovorax KNDSW TSA 6 genome sequence and assembly.</title>
        <authorList>
            <person name="Mayilraj S."/>
        </authorList>
    </citation>
    <scope>NUCLEOTIDE SEQUENCE [LARGE SCALE GENOMIC DNA]</scope>
    <source>
        <strain evidence="1 2">KNDSW-TSA6</strain>
    </source>
</reference>
<comment type="caution">
    <text evidence="1">The sequence shown here is derived from an EMBL/GenBank/DDBJ whole genome shotgun (WGS) entry which is preliminary data.</text>
</comment>
<sequence length="139" mass="15257">MLREAKRLHRAATSDALSESLPVLRRLLAARAVPACPLQALFRDRASLQRKHVLRMLAFEAGHAGWEAYSQALSGLDSQSVVLSVAAQRSTAMLKHWFVGEQQAAQFASAHGGLVTRVGHQGAVVWPVPERQRGREGER</sequence>